<dbReference type="SUPFAM" id="SSF54565">
    <property type="entry name" value="Ribosomal protein S16"/>
    <property type="match status" value="1"/>
</dbReference>
<dbReference type="Pfam" id="PF00886">
    <property type="entry name" value="Ribosomal_S16"/>
    <property type="match status" value="1"/>
</dbReference>
<feature type="region of interest" description="Disordered" evidence="4">
    <location>
        <begin position="125"/>
        <end position="168"/>
    </location>
</feature>
<sequence>MAVKIKLQRIGKIRTPEYRVIIADARTRRSGKAIENIGIYSPKQQPSLIQIDSERAQYWLGVGAQPTEPVLALLKVTGDWQKFKGLPGAEGTLQVAEEKPSKLDLFNAALSEAANGPTLEAITEKKRKAKEEAEAKAAAEAAAAAEAEAKAAAEAEAAEEAPAEESAE</sequence>
<proteinExistence type="inferred from homology"/>
<feature type="compositionally biased region" description="Acidic residues" evidence="4">
    <location>
        <begin position="156"/>
        <end position="168"/>
    </location>
</feature>
<evidence type="ECO:0000256" key="3">
    <source>
        <dbReference type="HAMAP-Rule" id="MF_00385"/>
    </source>
</evidence>
<dbReference type="PANTHER" id="PTHR12919">
    <property type="entry name" value="30S RIBOSOMAL PROTEIN S16"/>
    <property type="match status" value="1"/>
</dbReference>
<comment type="caution">
    <text evidence="5">The sequence shown here is derived from an EMBL/GenBank/DDBJ whole genome shotgun (WGS) entry which is preliminary data.</text>
</comment>
<evidence type="ECO:0000256" key="2">
    <source>
        <dbReference type="ARBA" id="ARBA00023274"/>
    </source>
</evidence>
<dbReference type="NCBIfam" id="NF011093">
    <property type="entry name" value="PRK14520.1"/>
    <property type="match status" value="1"/>
</dbReference>
<evidence type="ECO:0000313" key="6">
    <source>
        <dbReference type="Proteomes" id="UP000318080"/>
    </source>
</evidence>
<dbReference type="GO" id="GO:0006412">
    <property type="term" value="P:translation"/>
    <property type="evidence" value="ECO:0007669"/>
    <property type="project" value="UniProtKB-UniRule"/>
</dbReference>
<dbReference type="GO" id="GO:0015935">
    <property type="term" value="C:small ribosomal subunit"/>
    <property type="evidence" value="ECO:0007669"/>
    <property type="project" value="TreeGrafter"/>
</dbReference>
<dbReference type="InterPro" id="IPR000307">
    <property type="entry name" value="Ribosomal_bS16"/>
</dbReference>
<dbReference type="PANTHER" id="PTHR12919:SF20">
    <property type="entry name" value="SMALL RIBOSOMAL SUBUNIT PROTEIN BS16M"/>
    <property type="match status" value="1"/>
</dbReference>
<evidence type="ECO:0000256" key="1">
    <source>
        <dbReference type="ARBA" id="ARBA00022980"/>
    </source>
</evidence>
<name>A0A540RA40_9CORY</name>
<dbReference type="EMBL" id="VHIR01000001">
    <property type="protein sequence ID" value="TQE44603.1"/>
    <property type="molecule type" value="Genomic_DNA"/>
</dbReference>
<evidence type="ECO:0000256" key="4">
    <source>
        <dbReference type="SAM" id="MobiDB-lite"/>
    </source>
</evidence>
<dbReference type="Gene3D" id="3.30.1320.10">
    <property type="match status" value="1"/>
</dbReference>
<protein>
    <recommendedName>
        <fullName evidence="3">Small ribosomal subunit protein bS16</fullName>
    </recommendedName>
</protein>
<keyword evidence="6" id="KW-1185">Reference proteome</keyword>
<accession>A0A540RA40</accession>
<dbReference type="GO" id="GO:0005737">
    <property type="term" value="C:cytoplasm"/>
    <property type="evidence" value="ECO:0007669"/>
    <property type="project" value="UniProtKB-ARBA"/>
</dbReference>
<gene>
    <name evidence="3" type="primary">rpsP</name>
    <name evidence="5" type="ORF">EJK80_00480</name>
</gene>
<dbReference type="STRING" id="1686286.GCA_900092335_02182"/>
<dbReference type="GO" id="GO:0003735">
    <property type="term" value="F:structural constituent of ribosome"/>
    <property type="evidence" value="ECO:0007669"/>
    <property type="project" value="InterPro"/>
</dbReference>
<keyword evidence="2 3" id="KW-0687">Ribonucleoprotein</keyword>
<reference evidence="5 6" key="1">
    <citation type="submission" date="2019-06" db="EMBL/GenBank/DDBJ databases">
        <title>Draft genome of C. phoceense Strain 272.</title>
        <authorList>
            <person name="Pacheco L.G.C."/>
            <person name="Barberis C.M."/>
            <person name="Almuzara M.N."/>
            <person name="Traglia G.M."/>
            <person name="Santos C.S."/>
            <person name="Rocha D.J.P.G."/>
            <person name="Aguiar E.R.G.R."/>
            <person name="Vay C.A."/>
        </authorList>
    </citation>
    <scope>NUCLEOTIDE SEQUENCE [LARGE SCALE GENOMIC DNA]</scope>
    <source>
        <strain evidence="5 6">272</strain>
    </source>
</reference>
<dbReference type="RefSeq" id="WP_066486968.1">
    <property type="nucleotide sequence ID" value="NZ_JADPQA010000003.1"/>
</dbReference>
<organism evidence="5 6">
    <name type="scientific">Corynebacterium phoceense</name>
    <dbReference type="NCBI Taxonomy" id="1686286"/>
    <lineage>
        <taxon>Bacteria</taxon>
        <taxon>Bacillati</taxon>
        <taxon>Actinomycetota</taxon>
        <taxon>Actinomycetes</taxon>
        <taxon>Mycobacteriales</taxon>
        <taxon>Corynebacteriaceae</taxon>
        <taxon>Corynebacterium</taxon>
    </lineage>
</organism>
<dbReference type="InterPro" id="IPR023803">
    <property type="entry name" value="Ribosomal_bS16_dom_sf"/>
</dbReference>
<evidence type="ECO:0000313" key="5">
    <source>
        <dbReference type="EMBL" id="TQE44603.1"/>
    </source>
</evidence>
<dbReference type="NCBIfam" id="TIGR00002">
    <property type="entry name" value="S16"/>
    <property type="match status" value="1"/>
</dbReference>
<keyword evidence="1 3" id="KW-0689">Ribosomal protein</keyword>
<dbReference type="HAMAP" id="MF_00385">
    <property type="entry name" value="Ribosomal_bS16"/>
    <property type="match status" value="1"/>
</dbReference>
<dbReference type="Proteomes" id="UP000318080">
    <property type="component" value="Unassembled WGS sequence"/>
</dbReference>
<dbReference type="AlphaFoldDB" id="A0A540RA40"/>
<comment type="similarity">
    <text evidence="3">Belongs to the bacterial ribosomal protein bS16 family.</text>
</comment>